<gene>
    <name evidence="2" type="ORF">KSP40_PGU000971</name>
</gene>
<protein>
    <recommendedName>
        <fullName evidence="1">Calmodulin binding protein-like N-terminal domain-containing protein</fullName>
    </recommendedName>
</protein>
<dbReference type="Pfam" id="PF07887">
    <property type="entry name" value="Calmodulin_bind"/>
    <property type="match status" value="1"/>
</dbReference>
<dbReference type="PANTHER" id="PTHR31713:SF14">
    <property type="entry name" value="CALMODULIN-BINDING PROTEIN 60 A"/>
    <property type="match status" value="1"/>
</dbReference>
<proteinExistence type="predicted"/>
<dbReference type="Proteomes" id="UP001412067">
    <property type="component" value="Unassembled WGS sequence"/>
</dbReference>
<sequence length="409" mass="46420">MRRPSTLSEDKIGMWRKRFDLISDIEVRISLPQESTHSSLNGYVTISEGCLKAGIWILPALEAAKIFRFCGAIITQFSSIGMTRIMVLICFFREHGSQLAVQFFREWCEVCSGSDDQIEVKSNKKWLAFEDKTDYRHMGTLFGFVKNPWRLPEWPLFDIEVGGRRLSVVRRDFPLVRMVRKDPEFDFDKVAHGYSWSALLRNLQLQFLNKLSLPVFTGTRIDGEDSSCISVVLVDSLTGERITSGPESTLKAEMVVLEGDFEGNELGNWTFDEFKSNIVKERDGKRSLLTGDIFLDLIEGIGVVGELSFTDNSSWTRSRKFRLGARIVDGHFNGVRVKEARTEAFMVKDHRGECEYLCYSFENRVGGGLVAVQEGAGGIKAMEYLLEERRRPGRRSCDWESGGFASGCM</sequence>
<feature type="domain" description="Calmodulin binding protein-like N-terminal" evidence="1">
    <location>
        <begin position="203"/>
        <end position="350"/>
    </location>
</feature>
<dbReference type="PANTHER" id="PTHR31713">
    <property type="entry name" value="OS02G0177800 PROTEIN"/>
    <property type="match status" value="1"/>
</dbReference>
<accession>A0ABR2MPJ9</accession>
<dbReference type="InterPro" id="IPR046831">
    <property type="entry name" value="Calmodulin_bind_N"/>
</dbReference>
<evidence type="ECO:0000259" key="1">
    <source>
        <dbReference type="Pfam" id="PF07887"/>
    </source>
</evidence>
<reference evidence="2 3" key="1">
    <citation type="journal article" date="2022" name="Nat. Plants">
        <title>Genomes of leafy and leafless Platanthera orchids illuminate the evolution of mycoheterotrophy.</title>
        <authorList>
            <person name="Li M.H."/>
            <person name="Liu K.W."/>
            <person name="Li Z."/>
            <person name="Lu H.C."/>
            <person name="Ye Q.L."/>
            <person name="Zhang D."/>
            <person name="Wang J.Y."/>
            <person name="Li Y.F."/>
            <person name="Zhong Z.M."/>
            <person name="Liu X."/>
            <person name="Yu X."/>
            <person name="Liu D.K."/>
            <person name="Tu X.D."/>
            <person name="Liu B."/>
            <person name="Hao Y."/>
            <person name="Liao X.Y."/>
            <person name="Jiang Y.T."/>
            <person name="Sun W.H."/>
            <person name="Chen J."/>
            <person name="Chen Y.Q."/>
            <person name="Ai Y."/>
            <person name="Zhai J.W."/>
            <person name="Wu S.S."/>
            <person name="Zhou Z."/>
            <person name="Hsiao Y.Y."/>
            <person name="Wu W.L."/>
            <person name="Chen Y.Y."/>
            <person name="Lin Y.F."/>
            <person name="Hsu J.L."/>
            <person name="Li C.Y."/>
            <person name="Wang Z.W."/>
            <person name="Zhao X."/>
            <person name="Zhong W.Y."/>
            <person name="Ma X.K."/>
            <person name="Ma L."/>
            <person name="Huang J."/>
            <person name="Chen G.Z."/>
            <person name="Huang M.Z."/>
            <person name="Huang L."/>
            <person name="Peng D.H."/>
            <person name="Luo Y.B."/>
            <person name="Zou S.Q."/>
            <person name="Chen S.P."/>
            <person name="Lan S."/>
            <person name="Tsai W.C."/>
            <person name="Van de Peer Y."/>
            <person name="Liu Z.J."/>
        </authorList>
    </citation>
    <scope>NUCLEOTIDE SEQUENCE [LARGE SCALE GENOMIC DNA]</scope>
    <source>
        <strain evidence="2">Lor288</strain>
    </source>
</reference>
<evidence type="ECO:0000313" key="2">
    <source>
        <dbReference type="EMBL" id="KAK8965509.1"/>
    </source>
</evidence>
<organism evidence="2 3">
    <name type="scientific">Platanthera guangdongensis</name>
    <dbReference type="NCBI Taxonomy" id="2320717"/>
    <lineage>
        <taxon>Eukaryota</taxon>
        <taxon>Viridiplantae</taxon>
        <taxon>Streptophyta</taxon>
        <taxon>Embryophyta</taxon>
        <taxon>Tracheophyta</taxon>
        <taxon>Spermatophyta</taxon>
        <taxon>Magnoliopsida</taxon>
        <taxon>Liliopsida</taxon>
        <taxon>Asparagales</taxon>
        <taxon>Orchidaceae</taxon>
        <taxon>Orchidoideae</taxon>
        <taxon>Orchideae</taxon>
        <taxon>Orchidinae</taxon>
        <taxon>Platanthera</taxon>
    </lineage>
</organism>
<evidence type="ECO:0000313" key="3">
    <source>
        <dbReference type="Proteomes" id="UP001412067"/>
    </source>
</evidence>
<name>A0ABR2MPJ9_9ASPA</name>
<keyword evidence="3" id="KW-1185">Reference proteome</keyword>
<comment type="caution">
    <text evidence="2">The sequence shown here is derived from an EMBL/GenBank/DDBJ whole genome shotgun (WGS) entry which is preliminary data.</text>
</comment>
<dbReference type="InterPro" id="IPR012416">
    <property type="entry name" value="CBP60"/>
</dbReference>
<dbReference type="EMBL" id="JBBWWR010000006">
    <property type="protein sequence ID" value="KAK8965509.1"/>
    <property type="molecule type" value="Genomic_DNA"/>
</dbReference>